<evidence type="ECO:0000313" key="2">
    <source>
        <dbReference type="Proteomes" id="UP000271162"/>
    </source>
</evidence>
<organism evidence="3">
    <name type="scientific">Nippostrongylus brasiliensis</name>
    <name type="common">Rat hookworm</name>
    <dbReference type="NCBI Taxonomy" id="27835"/>
    <lineage>
        <taxon>Eukaryota</taxon>
        <taxon>Metazoa</taxon>
        <taxon>Ecdysozoa</taxon>
        <taxon>Nematoda</taxon>
        <taxon>Chromadorea</taxon>
        <taxon>Rhabditida</taxon>
        <taxon>Rhabditina</taxon>
        <taxon>Rhabditomorpha</taxon>
        <taxon>Strongyloidea</taxon>
        <taxon>Heligmosomidae</taxon>
        <taxon>Nippostrongylus</taxon>
    </lineage>
</organism>
<dbReference type="AlphaFoldDB" id="A0A0N4XXR8"/>
<evidence type="ECO:0000313" key="3">
    <source>
        <dbReference type="WBParaSite" id="NBR_0000780801-mRNA-1"/>
    </source>
</evidence>
<evidence type="ECO:0000313" key="1">
    <source>
        <dbReference type="EMBL" id="VDL71398.1"/>
    </source>
</evidence>
<proteinExistence type="predicted"/>
<dbReference type="InterPro" id="IPR011989">
    <property type="entry name" value="ARM-like"/>
</dbReference>
<dbReference type="EMBL" id="UYSL01019929">
    <property type="protein sequence ID" value="VDL71398.1"/>
    <property type="molecule type" value="Genomic_DNA"/>
</dbReference>
<keyword evidence="2" id="KW-1185">Reference proteome</keyword>
<dbReference type="WBParaSite" id="NBR_0000780801-mRNA-1">
    <property type="protein sequence ID" value="NBR_0000780801-mRNA-1"/>
    <property type="gene ID" value="NBR_0000780801"/>
</dbReference>
<protein>
    <submittedName>
        <fullName evidence="3">HEAT repeat-containing protein</fullName>
    </submittedName>
</protein>
<dbReference type="Gene3D" id="1.25.10.10">
    <property type="entry name" value="Leucine-rich Repeat Variant"/>
    <property type="match status" value="1"/>
</dbReference>
<reference evidence="3" key="1">
    <citation type="submission" date="2017-02" db="UniProtKB">
        <authorList>
            <consortium name="WormBaseParasite"/>
        </authorList>
    </citation>
    <scope>IDENTIFICATION</scope>
</reference>
<reference evidence="1 2" key="2">
    <citation type="submission" date="2018-11" db="EMBL/GenBank/DDBJ databases">
        <authorList>
            <consortium name="Pathogen Informatics"/>
        </authorList>
    </citation>
    <scope>NUCLEOTIDE SEQUENCE [LARGE SCALE GENOMIC DNA]</scope>
</reference>
<accession>A0A0N4XXR8</accession>
<dbReference type="SUPFAM" id="SSF48371">
    <property type="entry name" value="ARM repeat"/>
    <property type="match status" value="1"/>
</dbReference>
<dbReference type="InterPro" id="IPR016024">
    <property type="entry name" value="ARM-type_fold"/>
</dbReference>
<dbReference type="Proteomes" id="UP000271162">
    <property type="component" value="Unassembled WGS sequence"/>
</dbReference>
<dbReference type="STRING" id="27835.A0A0N4XXR8"/>
<sequence>MVASSAVVQQLQQLFERCSSIEEFPHSFDDTLVDNLIDRINLSDPAVGEFVKSRFSSIDFDSASSILVSLLLRLYGKYCQCLTCDDVSVADQLARTEVLLEQKRPAKVLSDLFTMYTTCHRFRQQLEWEDVIFWSVSHLSSEELSIFVRRKIEDFLCMTSDSEIEKLITTSVAELFCCTDSTHVLNGTARILQHFADHLSTEQICLVIETVQRSGVVGDSVYQLVARVRPDMRLEDDLAPTVSHSDWEVRDTVVEIGAAVPCFRPLLGPLPPLVQFDPSPYVRAAALRCMVLDAQYHQDELPQLCENVVLLDADAEPRLVATKYLHSTLSTNIRHVFRILPKAIEDTDDEVRRLMIEMCSTLLVVEEYAEGTVKELQQWTEDAEIGAAVRAVLGEPPAERPDPVEHVLNDMMNALRIHFEDTIDCY</sequence>
<name>A0A0N4XXR8_NIPBR</name>
<gene>
    <name evidence="1" type="ORF">NBR_LOCUS7809</name>
</gene>